<feature type="transmembrane region" description="Helical" evidence="5">
    <location>
        <begin position="62"/>
        <end position="81"/>
    </location>
</feature>
<evidence type="ECO:0000256" key="5">
    <source>
        <dbReference type="SAM" id="Phobius"/>
    </source>
</evidence>
<dbReference type="InterPro" id="IPR011701">
    <property type="entry name" value="MFS"/>
</dbReference>
<dbReference type="GeneID" id="108666422"/>
<dbReference type="SUPFAM" id="SSF103473">
    <property type="entry name" value="MFS general substrate transporter"/>
    <property type="match status" value="1"/>
</dbReference>
<evidence type="ECO:0000256" key="2">
    <source>
        <dbReference type="ARBA" id="ARBA00022692"/>
    </source>
</evidence>
<dbReference type="GO" id="GO:0016020">
    <property type="term" value="C:membrane"/>
    <property type="evidence" value="ECO:0007669"/>
    <property type="project" value="UniProtKB-SubCell"/>
</dbReference>
<dbReference type="OrthoDB" id="3936150at2759"/>
<dbReference type="InterPro" id="IPR036259">
    <property type="entry name" value="MFS_trans_sf"/>
</dbReference>
<organism evidence="7 8">
    <name type="scientific">Hyalella azteca</name>
    <name type="common">Amphipod</name>
    <dbReference type="NCBI Taxonomy" id="294128"/>
    <lineage>
        <taxon>Eukaryota</taxon>
        <taxon>Metazoa</taxon>
        <taxon>Ecdysozoa</taxon>
        <taxon>Arthropoda</taxon>
        <taxon>Crustacea</taxon>
        <taxon>Multicrustacea</taxon>
        <taxon>Malacostraca</taxon>
        <taxon>Eumalacostraca</taxon>
        <taxon>Peracarida</taxon>
        <taxon>Amphipoda</taxon>
        <taxon>Senticaudata</taxon>
        <taxon>Talitrida</taxon>
        <taxon>Talitroidea</taxon>
        <taxon>Hyalellidae</taxon>
        <taxon>Hyalella</taxon>
    </lineage>
</organism>
<evidence type="ECO:0000256" key="1">
    <source>
        <dbReference type="ARBA" id="ARBA00004141"/>
    </source>
</evidence>
<keyword evidence="2 5" id="KW-0812">Transmembrane</keyword>
<dbReference type="AlphaFoldDB" id="A0A979FUM1"/>
<reference evidence="8" key="1">
    <citation type="submission" date="2025-08" db="UniProtKB">
        <authorList>
            <consortium name="RefSeq"/>
        </authorList>
    </citation>
    <scope>IDENTIFICATION</scope>
    <source>
        <tissue evidence="8">Whole organism</tissue>
    </source>
</reference>
<name>A0A979FUM1_HYAAZ</name>
<dbReference type="KEGG" id="hazt:108666422"/>
<evidence type="ECO:0000313" key="8">
    <source>
        <dbReference type="RefSeq" id="XP_047740911.1"/>
    </source>
</evidence>
<dbReference type="RefSeq" id="XP_047740911.1">
    <property type="nucleotide sequence ID" value="XM_047884955.1"/>
</dbReference>
<keyword evidence="3 5" id="KW-1133">Transmembrane helix</keyword>
<feature type="transmembrane region" description="Helical" evidence="5">
    <location>
        <begin position="153"/>
        <end position="170"/>
    </location>
</feature>
<dbReference type="Gene3D" id="1.20.1250.20">
    <property type="entry name" value="MFS general substrate transporter like domains"/>
    <property type="match status" value="1"/>
</dbReference>
<dbReference type="InterPro" id="IPR020846">
    <property type="entry name" value="MFS_dom"/>
</dbReference>
<evidence type="ECO:0000256" key="3">
    <source>
        <dbReference type="ARBA" id="ARBA00022989"/>
    </source>
</evidence>
<feature type="domain" description="Major facilitator superfamily (MFS) profile" evidence="6">
    <location>
        <begin position="1"/>
        <end position="175"/>
    </location>
</feature>
<comment type="subcellular location">
    <subcellularLocation>
        <location evidence="1">Membrane</location>
        <topology evidence="1">Multi-pass membrane protein</topology>
    </subcellularLocation>
</comment>
<feature type="transmembrane region" description="Helical" evidence="5">
    <location>
        <begin position="87"/>
        <end position="110"/>
    </location>
</feature>
<evidence type="ECO:0000313" key="7">
    <source>
        <dbReference type="Proteomes" id="UP000694843"/>
    </source>
</evidence>
<sequence>MRTRSLILFYAWFTTSMVYYGISQNVGNLEGNIFVNFIVTMLIEIPATLLIAIVFDRLGHKVCLLASVLIAGAGCFITAFLPAEASAAIVVLSLIGKFGAAAAFGALYVYGSEVFPTSHRSTGLGCCSMFARAAGVIAPLVDLLGKSNPTLPLLLFGILAAVSAFSMLFLPETTGCPLTQTLSESEQLGSGQPCCFFPSCSSYDPRSAGEKKADKIIEVFVDKDMDDAEIVAKYQKDVELAGKYDDDVELATVKDDVNGKPAAKDVNNVELAAKDESDVELATKDNDVELFSKYDDVELPAKVDDDIELSVKEDNDRNSSLKK</sequence>
<dbReference type="OMA" id="NFMYASI"/>
<dbReference type="GO" id="GO:0022857">
    <property type="term" value="F:transmembrane transporter activity"/>
    <property type="evidence" value="ECO:0007669"/>
    <property type="project" value="InterPro"/>
</dbReference>
<gene>
    <name evidence="8" type="primary">LOC108666422</name>
</gene>
<evidence type="ECO:0000256" key="4">
    <source>
        <dbReference type="ARBA" id="ARBA00023136"/>
    </source>
</evidence>
<keyword evidence="4 5" id="KW-0472">Membrane</keyword>
<feature type="transmembrane region" description="Helical" evidence="5">
    <location>
        <begin position="122"/>
        <end position="141"/>
    </location>
</feature>
<dbReference type="PROSITE" id="PS50850">
    <property type="entry name" value="MFS"/>
    <property type="match status" value="1"/>
</dbReference>
<dbReference type="Proteomes" id="UP000694843">
    <property type="component" value="Unplaced"/>
</dbReference>
<evidence type="ECO:0000259" key="6">
    <source>
        <dbReference type="PROSITE" id="PS50850"/>
    </source>
</evidence>
<protein>
    <submittedName>
        <fullName evidence="8">Organic cation transporter protein-like</fullName>
    </submittedName>
</protein>
<dbReference type="PANTHER" id="PTHR24064">
    <property type="entry name" value="SOLUTE CARRIER FAMILY 22 MEMBER"/>
    <property type="match status" value="1"/>
</dbReference>
<dbReference type="Pfam" id="PF07690">
    <property type="entry name" value="MFS_1"/>
    <property type="match status" value="1"/>
</dbReference>
<proteinExistence type="predicted"/>
<feature type="transmembrane region" description="Helical" evidence="5">
    <location>
        <begin position="33"/>
        <end position="55"/>
    </location>
</feature>
<accession>A0A979FUM1</accession>
<keyword evidence="7" id="KW-1185">Reference proteome</keyword>